<dbReference type="EMBL" id="CP040058">
    <property type="protein sequence ID" value="QCP35967.1"/>
    <property type="molecule type" value="Genomic_DNA"/>
</dbReference>
<dbReference type="InterPro" id="IPR006439">
    <property type="entry name" value="HAD-SF_hydro_IA"/>
</dbReference>
<dbReference type="InterPro" id="IPR050155">
    <property type="entry name" value="HAD-like_hydrolase_sf"/>
</dbReference>
<organism evidence="1 2">
    <name type="scientific">Anaerostipes rhamnosivorans</name>
    <dbReference type="NCBI Taxonomy" id="1229621"/>
    <lineage>
        <taxon>Bacteria</taxon>
        <taxon>Bacillati</taxon>
        <taxon>Bacillota</taxon>
        <taxon>Clostridia</taxon>
        <taxon>Lachnospirales</taxon>
        <taxon>Lachnospiraceae</taxon>
        <taxon>Anaerostipes</taxon>
    </lineage>
</organism>
<dbReference type="InterPro" id="IPR036412">
    <property type="entry name" value="HAD-like_sf"/>
</dbReference>
<dbReference type="GO" id="GO:0005829">
    <property type="term" value="C:cytosol"/>
    <property type="evidence" value="ECO:0007669"/>
    <property type="project" value="TreeGrafter"/>
</dbReference>
<dbReference type="NCBIfam" id="TIGR01549">
    <property type="entry name" value="HAD-SF-IA-v1"/>
    <property type="match status" value="1"/>
</dbReference>
<evidence type="ECO:0000313" key="1">
    <source>
        <dbReference type="EMBL" id="QCP35967.1"/>
    </source>
</evidence>
<reference evidence="1 2" key="1">
    <citation type="submission" date="2019-05" db="EMBL/GenBank/DDBJ databases">
        <title>Complete genome sequencing of Anaerostipes rhamnosivorans.</title>
        <authorList>
            <person name="Bui T.P.N."/>
            <person name="de Vos W.M."/>
        </authorList>
    </citation>
    <scope>NUCLEOTIDE SEQUENCE [LARGE SCALE GENOMIC DNA]</scope>
    <source>
        <strain evidence="1 2">1y2</strain>
    </source>
</reference>
<protein>
    <submittedName>
        <fullName evidence="1">Phosphoglycolate phosphatase</fullName>
    </submittedName>
</protein>
<dbReference type="PANTHER" id="PTHR43434">
    <property type="entry name" value="PHOSPHOGLYCOLATE PHOSPHATASE"/>
    <property type="match status" value="1"/>
</dbReference>
<dbReference type="GO" id="GO:0008967">
    <property type="term" value="F:phosphoglycolate phosphatase activity"/>
    <property type="evidence" value="ECO:0007669"/>
    <property type="project" value="TreeGrafter"/>
</dbReference>
<dbReference type="PANTHER" id="PTHR43434:SF26">
    <property type="entry name" value="PYROPHOSPHATASE PPAX"/>
    <property type="match status" value="1"/>
</dbReference>
<dbReference type="GO" id="GO:0006281">
    <property type="term" value="P:DNA repair"/>
    <property type="evidence" value="ECO:0007669"/>
    <property type="project" value="TreeGrafter"/>
</dbReference>
<dbReference type="SFLD" id="SFLDS00003">
    <property type="entry name" value="Haloacid_Dehalogenase"/>
    <property type="match status" value="1"/>
</dbReference>
<sequence length="204" mass="23045">MYQMIGFDLDGTLLDTKYSILSGFRDLYAETWKETKPLGEFEYCLGGDSIALLHSMGFPEGSIHVWLKNIERYAHTIHPFDGIPDTLSALKQTGITLGVATNKLRIEYEETMERFELKHFMRHSICLDEVSRAKPDPEPLYYLAEQSRTPITHMLFVGDTLYDKDCAEAAGCSFALAGWGASESLKKDCSLVLNHPEELLTLID</sequence>
<dbReference type="KEGG" id="arf:AR1Y2_2513"/>
<dbReference type="Proteomes" id="UP000298653">
    <property type="component" value="Chromosome"/>
</dbReference>
<dbReference type="InterPro" id="IPR041492">
    <property type="entry name" value="HAD_2"/>
</dbReference>
<dbReference type="PRINTS" id="PR00413">
    <property type="entry name" value="HADHALOGNASE"/>
</dbReference>
<dbReference type="Gene3D" id="3.40.50.1000">
    <property type="entry name" value="HAD superfamily/HAD-like"/>
    <property type="match status" value="1"/>
</dbReference>
<accession>A0A4P8IGQ6</accession>
<dbReference type="SUPFAM" id="SSF56784">
    <property type="entry name" value="HAD-like"/>
    <property type="match status" value="1"/>
</dbReference>
<keyword evidence="2" id="KW-1185">Reference proteome</keyword>
<evidence type="ECO:0000313" key="2">
    <source>
        <dbReference type="Proteomes" id="UP000298653"/>
    </source>
</evidence>
<dbReference type="AlphaFoldDB" id="A0A4P8IGQ6"/>
<name>A0A4P8IGQ6_9FIRM</name>
<dbReference type="InterPro" id="IPR023214">
    <property type="entry name" value="HAD_sf"/>
</dbReference>
<dbReference type="Pfam" id="PF13419">
    <property type="entry name" value="HAD_2"/>
    <property type="match status" value="1"/>
</dbReference>
<gene>
    <name evidence="1" type="ORF">AR1Y2_2513</name>
</gene>
<dbReference type="InterPro" id="IPR023198">
    <property type="entry name" value="PGP-like_dom2"/>
</dbReference>
<dbReference type="SFLD" id="SFLDG01129">
    <property type="entry name" value="C1.5:_HAD__Beta-PGM__Phosphata"/>
    <property type="match status" value="1"/>
</dbReference>
<proteinExistence type="predicted"/>
<dbReference type="RefSeq" id="WP_243118743.1">
    <property type="nucleotide sequence ID" value="NZ_CP040058.1"/>
</dbReference>
<dbReference type="Gene3D" id="1.10.150.240">
    <property type="entry name" value="Putative phosphatase, domain 2"/>
    <property type="match status" value="1"/>
</dbReference>